<keyword evidence="2" id="KW-1185">Reference proteome</keyword>
<reference evidence="1 2" key="1">
    <citation type="submission" date="2019-06" db="EMBL/GenBank/DDBJ databases">
        <title>Sequencing the genomes of 1000 actinobacteria strains.</title>
        <authorList>
            <person name="Klenk H.-P."/>
        </authorList>
    </citation>
    <scope>NUCLEOTIDE SEQUENCE [LARGE SCALE GENOMIC DNA]</scope>
    <source>
        <strain evidence="1 2">DSM 21947</strain>
    </source>
</reference>
<name>A0A8H2PXT1_9MICO</name>
<protein>
    <submittedName>
        <fullName evidence="1">Nucleotidyltransferase AbiEii toxin of type IV toxin-antitoxin system</fullName>
    </submittedName>
</protein>
<evidence type="ECO:0000313" key="2">
    <source>
        <dbReference type="Proteomes" id="UP000316560"/>
    </source>
</evidence>
<dbReference type="AlphaFoldDB" id="A0A8H2PXT1"/>
<dbReference type="Gene3D" id="3.10.450.620">
    <property type="entry name" value="JHP933, nucleotidyltransferase-like core domain"/>
    <property type="match status" value="1"/>
</dbReference>
<sequence>MDRTADALGIDPAFVEKDFWVIEALRVATATAASHGVRAIFKGGTSLSRAFGIIERFSEDVDLLLDFPEGMSKGARDRAIKTIGENVRLHFGIAKDKVEEDSVGTGVRRNFRLFYSNAKSVDAITEGIYLEIGSRGGPTPSRDVPIRSMIANHAIVNLNLAESEYEEFAPVLTHVLAPERTLIEKIALLAAAGHKFDSGDLDALAKHGRHLYDIARLLQNTDVTQALINMGPAGIVELATDIHERSVSAGWHSIPQSDAGYLSYPVFQDAGGANDALRAAYEPAKQLIFGPRPAFEECMATIIGTPHHL</sequence>
<dbReference type="Pfam" id="PF08843">
    <property type="entry name" value="AbiEii"/>
    <property type="match status" value="1"/>
</dbReference>
<proteinExistence type="predicted"/>
<dbReference type="GO" id="GO:0016740">
    <property type="term" value="F:transferase activity"/>
    <property type="evidence" value="ECO:0007669"/>
    <property type="project" value="UniProtKB-KW"/>
</dbReference>
<dbReference type="InterPro" id="IPR014942">
    <property type="entry name" value="AbiEii"/>
</dbReference>
<organism evidence="1 2">
    <name type="scientific">Rhodoglobus vestalii</name>
    <dbReference type="NCBI Taxonomy" id="193384"/>
    <lineage>
        <taxon>Bacteria</taxon>
        <taxon>Bacillati</taxon>
        <taxon>Actinomycetota</taxon>
        <taxon>Actinomycetes</taxon>
        <taxon>Micrococcales</taxon>
        <taxon>Microbacteriaceae</taxon>
        <taxon>Rhodoglobus</taxon>
    </lineage>
</organism>
<keyword evidence="1" id="KW-0808">Transferase</keyword>
<evidence type="ECO:0000313" key="1">
    <source>
        <dbReference type="EMBL" id="TQO19599.1"/>
    </source>
</evidence>
<accession>A0A8H2PXT1</accession>
<dbReference type="EMBL" id="VFRA01000001">
    <property type="protein sequence ID" value="TQO19599.1"/>
    <property type="molecule type" value="Genomic_DNA"/>
</dbReference>
<dbReference type="Proteomes" id="UP000316560">
    <property type="component" value="Unassembled WGS sequence"/>
</dbReference>
<gene>
    <name evidence="1" type="ORF">FB472_1166</name>
</gene>
<comment type="caution">
    <text evidence="1">The sequence shown here is derived from an EMBL/GenBank/DDBJ whole genome shotgun (WGS) entry which is preliminary data.</text>
</comment>